<protein>
    <submittedName>
        <fullName evidence="1">HAD family phosphatase</fullName>
    </submittedName>
</protein>
<dbReference type="InterPro" id="IPR023214">
    <property type="entry name" value="HAD_sf"/>
</dbReference>
<dbReference type="RefSeq" id="WP_265963587.1">
    <property type="nucleotide sequence ID" value="NZ_JAPEVI010000003.1"/>
</dbReference>
<dbReference type="SUPFAM" id="SSF56784">
    <property type="entry name" value="HAD-like"/>
    <property type="match status" value="1"/>
</dbReference>
<dbReference type="SFLD" id="SFLDG01129">
    <property type="entry name" value="C1.5:_HAD__Beta-PGM__Phosphata"/>
    <property type="match status" value="1"/>
</dbReference>
<name>A0ABT3R3J7_9HYPH</name>
<dbReference type="Pfam" id="PF00702">
    <property type="entry name" value="Hydrolase"/>
    <property type="match status" value="1"/>
</dbReference>
<dbReference type="InterPro" id="IPR006439">
    <property type="entry name" value="HAD-SF_hydro_IA"/>
</dbReference>
<reference evidence="1 2" key="1">
    <citation type="journal article" date="2016" name="Int. J. Syst. Evol. Microbiol.">
        <title>Labrenzia salina sp. nov., isolated from the rhizosphere of the halophyte Arthrocnemum macrostachyum.</title>
        <authorList>
            <person name="Camacho M."/>
            <person name="Redondo-Gomez S."/>
            <person name="Rodriguez-Llorente I."/>
            <person name="Rohde M."/>
            <person name="Sproer C."/>
            <person name="Schumann P."/>
            <person name="Klenk H.P."/>
            <person name="Montero-Calasanz M.D.C."/>
        </authorList>
    </citation>
    <scope>NUCLEOTIDE SEQUENCE [LARGE SCALE GENOMIC DNA]</scope>
    <source>
        <strain evidence="1 2">DSM 29163</strain>
    </source>
</reference>
<gene>
    <name evidence="1" type="ORF">ON753_15870</name>
</gene>
<sequence>MADIKFVIFDLNDVLYDADPEIRLELLEDLTGRPAAEIDAAVWGGPHEEEAEAGNPGTSEGYLAQFAGLLGYPIDFETWAEIHRRMLRPRPDVLNLARETGKRADIAMLTNNGMLLKAALPVCAPEIIEIFGDNAHVSAEFKVRKPDPLVYRRICEAYGHSPERSAFIDDKEENVTGAQEAGLHGHLYTSPEDLRDFLRSHGLI</sequence>
<comment type="caution">
    <text evidence="1">The sequence shown here is derived from an EMBL/GenBank/DDBJ whole genome shotgun (WGS) entry which is preliminary data.</text>
</comment>
<dbReference type="PANTHER" id="PTHR43611">
    <property type="entry name" value="ALPHA-D-GLUCOSE 1-PHOSPHATE PHOSPHATASE"/>
    <property type="match status" value="1"/>
</dbReference>
<dbReference type="Gene3D" id="3.40.50.1000">
    <property type="entry name" value="HAD superfamily/HAD-like"/>
    <property type="match status" value="1"/>
</dbReference>
<evidence type="ECO:0000313" key="1">
    <source>
        <dbReference type="EMBL" id="MCX2723831.1"/>
    </source>
</evidence>
<dbReference type="NCBIfam" id="TIGR01509">
    <property type="entry name" value="HAD-SF-IA-v3"/>
    <property type="match status" value="1"/>
</dbReference>
<dbReference type="SFLD" id="SFLDS00003">
    <property type="entry name" value="Haloacid_Dehalogenase"/>
    <property type="match status" value="1"/>
</dbReference>
<dbReference type="PANTHER" id="PTHR43611:SF3">
    <property type="entry name" value="FLAVIN MONONUCLEOTIDE HYDROLASE 1, CHLOROPLATIC"/>
    <property type="match status" value="1"/>
</dbReference>
<keyword evidence="2" id="KW-1185">Reference proteome</keyword>
<dbReference type="CDD" id="cd02603">
    <property type="entry name" value="HAD_sEH-N_like"/>
    <property type="match status" value="1"/>
</dbReference>
<dbReference type="EMBL" id="JAPEVI010000003">
    <property type="protein sequence ID" value="MCX2723831.1"/>
    <property type="molecule type" value="Genomic_DNA"/>
</dbReference>
<proteinExistence type="predicted"/>
<dbReference type="InterPro" id="IPR023198">
    <property type="entry name" value="PGP-like_dom2"/>
</dbReference>
<dbReference type="Proteomes" id="UP001300261">
    <property type="component" value="Unassembled WGS sequence"/>
</dbReference>
<accession>A0ABT3R3J7</accession>
<dbReference type="InterPro" id="IPR036412">
    <property type="entry name" value="HAD-like_sf"/>
</dbReference>
<evidence type="ECO:0000313" key="2">
    <source>
        <dbReference type="Proteomes" id="UP001300261"/>
    </source>
</evidence>
<dbReference type="Gene3D" id="1.10.150.240">
    <property type="entry name" value="Putative phosphatase, domain 2"/>
    <property type="match status" value="1"/>
</dbReference>
<organism evidence="1 2">
    <name type="scientific">Roseibium salinum</name>
    <dbReference type="NCBI Taxonomy" id="1604349"/>
    <lineage>
        <taxon>Bacteria</taxon>
        <taxon>Pseudomonadati</taxon>
        <taxon>Pseudomonadota</taxon>
        <taxon>Alphaproteobacteria</taxon>
        <taxon>Hyphomicrobiales</taxon>
        <taxon>Stappiaceae</taxon>
        <taxon>Roseibium</taxon>
    </lineage>
</organism>